<evidence type="ECO:0000313" key="2">
    <source>
        <dbReference type="EMBL" id="CAG9932123.1"/>
    </source>
</evidence>
<dbReference type="Pfam" id="PF08670">
    <property type="entry name" value="MEKHLA"/>
    <property type="match status" value="1"/>
</dbReference>
<accession>A0ABN8AN10</accession>
<gene>
    <name evidence="2" type="ORF">NTG6680_0870</name>
</gene>
<proteinExistence type="predicted"/>
<dbReference type="InterPro" id="IPR013978">
    <property type="entry name" value="MEKHLA"/>
</dbReference>
<keyword evidence="3" id="KW-1185">Reference proteome</keyword>
<name>A0ABN8AN10_9PROT</name>
<evidence type="ECO:0000313" key="3">
    <source>
        <dbReference type="Proteomes" id="UP000839052"/>
    </source>
</evidence>
<evidence type="ECO:0000259" key="1">
    <source>
        <dbReference type="Pfam" id="PF08670"/>
    </source>
</evidence>
<reference evidence="2 3" key="1">
    <citation type="submission" date="2021-10" db="EMBL/GenBank/DDBJ databases">
        <authorList>
            <person name="Koch H."/>
        </authorList>
    </citation>
    <scope>NUCLEOTIDE SEQUENCE [LARGE SCALE GENOMIC DNA]</scope>
    <source>
        <strain evidence="2">6680</strain>
    </source>
</reference>
<dbReference type="EMBL" id="OU912926">
    <property type="protein sequence ID" value="CAG9932123.1"/>
    <property type="molecule type" value="Genomic_DNA"/>
</dbReference>
<sequence length="154" mass="17749">MTYQNKFTFLTHHVEILRSSYLHWTGKSFFDKGITHENAVEALFVAPFAVLSHGIGGDPIFNYGNQRALDIFEMSWEEFTVLPSRLSAETVNQKERVKLLDAVGKHGYINNYSGIRISKSGRRFMIHDATVWNLMTPEGQFYGQAALIRDWKYL</sequence>
<dbReference type="Proteomes" id="UP000839052">
    <property type="component" value="Chromosome"/>
</dbReference>
<protein>
    <submittedName>
        <fullName evidence="2">MEKHLA domain-containing protein</fullName>
    </submittedName>
</protein>
<organism evidence="2 3">
    <name type="scientific">Candidatus Nitrotoga arctica</name>
    <dbReference type="NCBI Taxonomy" id="453162"/>
    <lineage>
        <taxon>Bacteria</taxon>
        <taxon>Pseudomonadati</taxon>
        <taxon>Pseudomonadota</taxon>
        <taxon>Betaproteobacteria</taxon>
        <taxon>Nitrosomonadales</taxon>
        <taxon>Gallionellaceae</taxon>
        <taxon>Candidatus Nitrotoga</taxon>
    </lineage>
</organism>
<dbReference type="RefSeq" id="WP_239796108.1">
    <property type="nucleotide sequence ID" value="NZ_OU912926.1"/>
</dbReference>
<feature type="domain" description="MEKHLA" evidence="1">
    <location>
        <begin position="12"/>
        <end position="152"/>
    </location>
</feature>